<dbReference type="EMBL" id="MU004230">
    <property type="protein sequence ID" value="KAF2674062.1"/>
    <property type="molecule type" value="Genomic_DNA"/>
</dbReference>
<dbReference type="Gene3D" id="3.40.50.1820">
    <property type="entry name" value="alpha/beta hydrolase"/>
    <property type="match status" value="1"/>
</dbReference>
<keyword evidence="3" id="KW-1185">Reference proteome</keyword>
<dbReference type="GO" id="GO:0016787">
    <property type="term" value="F:hydrolase activity"/>
    <property type="evidence" value="ECO:0007669"/>
    <property type="project" value="UniProtKB-KW"/>
</dbReference>
<name>A0A6A6UP88_9PEZI</name>
<dbReference type="GO" id="GO:0016020">
    <property type="term" value="C:membrane"/>
    <property type="evidence" value="ECO:0007669"/>
    <property type="project" value="TreeGrafter"/>
</dbReference>
<dbReference type="AlphaFoldDB" id="A0A6A6UP88"/>
<dbReference type="Proteomes" id="UP000799302">
    <property type="component" value="Unassembled WGS sequence"/>
</dbReference>
<dbReference type="InterPro" id="IPR029058">
    <property type="entry name" value="AB_hydrolase_fold"/>
</dbReference>
<organism evidence="2 3">
    <name type="scientific">Microthyrium microscopicum</name>
    <dbReference type="NCBI Taxonomy" id="703497"/>
    <lineage>
        <taxon>Eukaryota</taxon>
        <taxon>Fungi</taxon>
        <taxon>Dikarya</taxon>
        <taxon>Ascomycota</taxon>
        <taxon>Pezizomycotina</taxon>
        <taxon>Dothideomycetes</taxon>
        <taxon>Dothideomycetes incertae sedis</taxon>
        <taxon>Microthyriales</taxon>
        <taxon>Microthyriaceae</taxon>
        <taxon>Microthyrium</taxon>
    </lineage>
</organism>
<sequence>MASPDSKDYTIQTTHGTLAITDVGTGSPALLMIHGNSFNKRIFHHILTSPLSKSHRLLAFDLPGHGASTNAPDAERSYSMPGYADAAIEILTKLEIGPVIVLGWSLGGHIAIEMIPKYSPLLGIMIVGSPPVNAGEVNTAFTLASGDDEEGWRSAYAARGDLTEAEMLEYAHVCADPPYEDWMGESVVRTDQRARKLMFEAFATSPELKQRTIVEEEKKVRLTACPLILLDDIPPIPNCHAWSLQLQFQSVSGQFHNIVSPNTFDDSHRRRFLYECDRSHQIR</sequence>
<dbReference type="Pfam" id="PF12697">
    <property type="entry name" value="Abhydrolase_6"/>
    <property type="match status" value="1"/>
</dbReference>
<evidence type="ECO:0000259" key="1">
    <source>
        <dbReference type="Pfam" id="PF12697"/>
    </source>
</evidence>
<evidence type="ECO:0000313" key="2">
    <source>
        <dbReference type="EMBL" id="KAF2674062.1"/>
    </source>
</evidence>
<dbReference type="InterPro" id="IPR050266">
    <property type="entry name" value="AB_hydrolase_sf"/>
</dbReference>
<dbReference type="OrthoDB" id="8119704at2759"/>
<dbReference type="SUPFAM" id="SSF53474">
    <property type="entry name" value="alpha/beta-Hydrolases"/>
    <property type="match status" value="1"/>
</dbReference>
<feature type="domain" description="AB hydrolase-1" evidence="1">
    <location>
        <begin position="30"/>
        <end position="180"/>
    </location>
</feature>
<reference evidence="2" key="1">
    <citation type="journal article" date="2020" name="Stud. Mycol.">
        <title>101 Dothideomycetes genomes: a test case for predicting lifestyles and emergence of pathogens.</title>
        <authorList>
            <person name="Haridas S."/>
            <person name="Albert R."/>
            <person name="Binder M."/>
            <person name="Bloem J."/>
            <person name="Labutti K."/>
            <person name="Salamov A."/>
            <person name="Andreopoulos B."/>
            <person name="Baker S."/>
            <person name="Barry K."/>
            <person name="Bills G."/>
            <person name="Bluhm B."/>
            <person name="Cannon C."/>
            <person name="Castanera R."/>
            <person name="Culley D."/>
            <person name="Daum C."/>
            <person name="Ezra D."/>
            <person name="Gonzalez J."/>
            <person name="Henrissat B."/>
            <person name="Kuo A."/>
            <person name="Liang C."/>
            <person name="Lipzen A."/>
            <person name="Lutzoni F."/>
            <person name="Magnuson J."/>
            <person name="Mondo S."/>
            <person name="Nolan M."/>
            <person name="Ohm R."/>
            <person name="Pangilinan J."/>
            <person name="Park H.-J."/>
            <person name="Ramirez L."/>
            <person name="Alfaro M."/>
            <person name="Sun H."/>
            <person name="Tritt A."/>
            <person name="Yoshinaga Y."/>
            <person name="Zwiers L.-H."/>
            <person name="Turgeon B."/>
            <person name="Goodwin S."/>
            <person name="Spatafora J."/>
            <person name="Crous P."/>
            <person name="Grigoriev I."/>
        </authorList>
    </citation>
    <scope>NUCLEOTIDE SEQUENCE</scope>
    <source>
        <strain evidence="2">CBS 115976</strain>
    </source>
</reference>
<keyword evidence="2" id="KW-0378">Hydrolase</keyword>
<proteinExistence type="predicted"/>
<dbReference type="PANTHER" id="PTHR43798">
    <property type="entry name" value="MONOACYLGLYCEROL LIPASE"/>
    <property type="match status" value="1"/>
</dbReference>
<protein>
    <submittedName>
        <fullName evidence="2">Alpha/beta-hydrolase</fullName>
    </submittedName>
</protein>
<accession>A0A6A6UP88</accession>
<dbReference type="PANTHER" id="PTHR43798:SF33">
    <property type="entry name" value="HYDROLASE, PUTATIVE (AFU_ORTHOLOGUE AFUA_2G14860)-RELATED"/>
    <property type="match status" value="1"/>
</dbReference>
<evidence type="ECO:0000313" key="3">
    <source>
        <dbReference type="Proteomes" id="UP000799302"/>
    </source>
</evidence>
<dbReference type="InterPro" id="IPR000073">
    <property type="entry name" value="AB_hydrolase_1"/>
</dbReference>
<gene>
    <name evidence="2" type="ORF">BT63DRAFT_419376</name>
</gene>